<dbReference type="AlphaFoldDB" id="M9LMN8"/>
<feature type="compositionally biased region" description="Basic residues" evidence="1">
    <location>
        <begin position="84"/>
        <end position="98"/>
    </location>
</feature>
<sequence length="98" mass="10973">MVRNINGREKKKAICSCNSDSGSSAEKLLTLVGIDATLYASHKMEERSGPIGKPNVKGQRRETIEKKRGKDNWESRSNKDPNRPMKKHTPSKKHKGGK</sequence>
<protein>
    <submittedName>
        <fullName evidence="2">DNA and RNA helicase</fullName>
    </submittedName>
</protein>
<keyword evidence="2" id="KW-0347">Helicase</keyword>
<keyword evidence="3" id="KW-1185">Reference proteome</keyword>
<feature type="region of interest" description="Disordered" evidence="1">
    <location>
        <begin position="41"/>
        <end position="98"/>
    </location>
</feature>
<gene>
    <name evidence="2" type="ORF">PPOP_0811</name>
</gene>
<keyword evidence="2" id="KW-0547">Nucleotide-binding</keyword>
<dbReference type="RefSeq" id="WP_006284781.1">
    <property type="nucleotide sequence ID" value="NZ_BALG01000036.1"/>
</dbReference>
<evidence type="ECO:0000313" key="2">
    <source>
        <dbReference type="EMBL" id="GAC41461.1"/>
    </source>
</evidence>
<name>M9LMN8_PAEPP</name>
<organism evidence="2 3">
    <name type="scientific">Paenibacillus popilliae ATCC 14706</name>
    <dbReference type="NCBI Taxonomy" id="1212764"/>
    <lineage>
        <taxon>Bacteria</taxon>
        <taxon>Bacillati</taxon>
        <taxon>Bacillota</taxon>
        <taxon>Bacilli</taxon>
        <taxon>Bacillales</taxon>
        <taxon>Paenibacillaceae</taxon>
        <taxon>Paenibacillus</taxon>
    </lineage>
</organism>
<reference evidence="2 3" key="1">
    <citation type="submission" date="2012-10" db="EMBL/GenBank/DDBJ databases">
        <title>Draft Genome Sequence of Paenibacillus popilliae ATCC 14706T.</title>
        <authorList>
            <person name="Iiyama K."/>
            <person name="Mori K."/>
            <person name="Mon H."/>
            <person name="Chieda Y."/>
            <person name="Lee J.M."/>
            <person name="Kusakabe T."/>
            <person name="Tashiro K."/>
            <person name="Asano S."/>
            <person name="Yasunaga-Aoki C."/>
            <person name="Shimizu S."/>
        </authorList>
    </citation>
    <scope>NUCLEOTIDE SEQUENCE [LARGE SCALE GENOMIC DNA]</scope>
    <source>
        <strain evidence="2 3">ATCC 14706</strain>
    </source>
</reference>
<keyword evidence="2" id="KW-0067">ATP-binding</keyword>
<evidence type="ECO:0000256" key="1">
    <source>
        <dbReference type="SAM" id="MobiDB-lite"/>
    </source>
</evidence>
<dbReference type="GO" id="GO:0004386">
    <property type="term" value="F:helicase activity"/>
    <property type="evidence" value="ECO:0007669"/>
    <property type="project" value="UniProtKB-KW"/>
</dbReference>
<proteinExistence type="predicted"/>
<dbReference type="OrthoDB" id="41445at2"/>
<feature type="compositionally biased region" description="Basic and acidic residues" evidence="1">
    <location>
        <begin position="59"/>
        <end position="83"/>
    </location>
</feature>
<keyword evidence="2" id="KW-0378">Hydrolase</keyword>
<feature type="region of interest" description="Disordered" evidence="1">
    <location>
        <begin position="1"/>
        <end position="23"/>
    </location>
</feature>
<evidence type="ECO:0000313" key="3">
    <source>
        <dbReference type="Proteomes" id="UP000029453"/>
    </source>
</evidence>
<accession>M9LMN8</accession>
<comment type="caution">
    <text evidence="2">The sequence shown here is derived from an EMBL/GenBank/DDBJ whole genome shotgun (WGS) entry which is preliminary data.</text>
</comment>
<dbReference type="Proteomes" id="UP000029453">
    <property type="component" value="Unassembled WGS sequence"/>
</dbReference>
<dbReference type="EMBL" id="BALG01000036">
    <property type="protein sequence ID" value="GAC41461.1"/>
    <property type="molecule type" value="Genomic_DNA"/>
</dbReference>